<gene>
    <name evidence="1" type="ORF">CHRIB12_LOCUS12202</name>
</gene>
<evidence type="ECO:0000313" key="2">
    <source>
        <dbReference type="Proteomes" id="UP000684084"/>
    </source>
</evidence>
<evidence type="ECO:0000313" key="1">
    <source>
        <dbReference type="EMBL" id="CAB5369468.1"/>
    </source>
</evidence>
<accession>A0A915ZCC7</accession>
<dbReference type="Proteomes" id="UP000684084">
    <property type="component" value="Unassembled WGS sequence"/>
</dbReference>
<dbReference type="VEuPathDB" id="FungiDB:RhiirFUN_016564"/>
<organism evidence="1 2">
    <name type="scientific">Rhizophagus irregularis</name>
    <dbReference type="NCBI Taxonomy" id="588596"/>
    <lineage>
        <taxon>Eukaryota</taxon>
        <taxon>Fungi</taxon>
        <taxon>Fungi incertae sedis</taxon>
        <taxon>Mucoromycota</taxon>
        <taxon>Glomeromycotina</taxon>
        <taxon>Glomeromycetes</taxon>
        <taxon>Glomerales</taxon>
        <taxon>Glomeraceae</taxon>
        <taxon>Rhizophagus</taxon>
    </lineage>
</organism>
<sequence>MVEVSVALINSSKISNLSLFWLKKEKIIFSLLPLELYIDKMATIRPMFPMNAEVIQWCQNPKILEEQLDEVLPENLQDKGIYLLEILMPEAEFPDNVLILNDDPLTFSLTTLQYQLIKAACLVIRKTNLCLQYIEKYTPINAQPALFHALIYYGQDLIGGNPRIDPVNLFHRWMIRSKYKDINFGYEFDQSEKSTKILENLYKSLSQEYMGSVTSADPSSHSMSIDNIFQSQLAYELGEYYFSVDRRKSIEYFCKCRLESISDNENIGEYKSFCDIDEARAEKSIRILLKITTNISLQDQINHFIQHGQDYEGVFLVMFKALIENTLLNIPRDFRNNLVSKAFNKGQEKSGIKISICNALELSDLPLEEMLNSVPEQCFYYLKHNFNENIVYEIAEIFKKLYGNFPGSKMSENQRSFVSSFFKKIENEEVLRIIKKIEGFEFVQYPLEQFFDKISQFNLRYKNYKSGNLRLNDDTIINNSDDFDLLLEELSLKRPENQKFHNDSISEVNLRWAEIVDLIGQLPERNLNAENSEKVENLCIDTLKLHGIMEFRILEIISYKFMDFCRWQFLKNFFKNIRKLRFKDEYKSDKFSGHFRFCKIIISCIEILELFTNISQDITNSFDATMHQKQFDILFNMRFNEIKNIRAKVMKFFKTFFSRGVTSKETVFEVISKLVNQKWVHQIIGSMIAGYLCGQQWNRRLEQLNPGLYGPLTIIMMSSDCATKHWPERSFAKLAEVLNEKIKPIKFDISNALIQFCIELRKNNTPKYIYDLRLADLYHLQGRVSKTLRSSMDALILHSSFYMNMKNIDERIWQSYAIPQMIRCCLSKKELAAAVVLHQFIKDNITWAKKTSLVTIAINNEILQSSIFTRFIYEKKLLLYIVNTLHRRGELAKCSQIVEWLKSSMQEESPSISNNAYIITSFNNKHRESTYKSKKKVIGVDIDPNHRKIEIEELIFEFLKTFNLWIDQVDQLKDEEKQIYIITISFQFFE</sequence>
<name>A0A915ZCC7_9GLOM</name>
<reference evidence="1" key="1">
    <citation type="submission" date="2020-05" db="EMBL/GenBank/DDBJ databases">
        <authorList>
            <person name="Rincon C."/>
            <person name="Sanders R I."/>
            <person name="Robbins C."/>
            <person name="Chaturvedi A."/>
        </authorList>
    </citation>
    <scope>NUCLEOTIDE SEQUENCE</scope>
    <source>
        <strain evidence="1">CHB12</strain>
    </source>
</reference>
<dbReference type="EMBL" id="CAGKOT010000026">
    <property type="protein sequence ID" value="CAB5369468.1"/>
    <property type="molecule type" value="Genomic_DNA"/>
</dbReference>
<dbReference type="OrthoDB" id="2359855at2759"/>
<dbReference type="AlphaFoldDB" id="A0A915ZCC7"/>
<comment type="caution">
    <text evidence="1">The sequence shown here is derived from an EMBL/GenBank/DDBJ whole genome shotgun (WGS) entry which is preliminary data.</text>
</comment>
<proteinExistence type="predicted"/>
<protein>
    <submittedName>
        <fullName evidence="1">Uncharacterized protein</fullName>
    </submittedName>
</protein>